<feature type="non-terminal residue" evidence="2">
    <location>
        <position position="412"/>
    </location>
</feature>
<feature type="region of interest" description="Disordered" evidence="1">
    <location>
        <begin position="1"/>
        <end position="45"/>
    </location>
</feature>
<dbReference type="EMBL" id="CAJNNW010005362">
    <property type="protein sequence ID" value="CAE8647345.1"/>
    <property type="molecule type" value="Genomic_DNA"/>
</dbReference>
<comment type="caution">
    <text evidence="2">The sequence shown here is derived from an EMBL/GenBank/DDBJ whole genome shotgun (WGS) entry which is preliminary data.</text>
</comment>
<evidence type="ECO:0000313" key="2">
    <source>
        <dbReference type="EMBL" id="CAE8647345.1"/>
    </source>
</evidence>
<protein>
    <submittedName>
        <fullName evidence="2">Uncharacterized protein</fullName>
    </submittedName>
</protein>
<organism evidence="2 3">
    <name type="scientific">Polarella glacialis</name>
    <name type="common">Dinoflagellate</name>
    <dbReference type="NCBI Taxonomy" id="89957"/>
    <lineage>
        <taxon>Eukaryota</taxon>
        <taxon>Sar</taxon>
        <taxon>Alveolata</taxon>
        <taxon>Dinophyceae</taxon>
        <taxon>Suessiales</taxon>
        <taxon>Suessiaceae</taxon>
        <taxon>Polarella</taxon>
    </lineage>
</organism>
<feature type="compositionally biased region" description="Low complexity" evidence="1">
    <location>
        <begin position="88"/>
        <end position="98"/>
    </location>
</feature>
<evidence type="ECO:0000313" key="3">
    <source>
        <dbReference type="Proteomes" id="UP000626109"/>
    </source>
</evidence>
<reference evidence="2" key="1">
    <citation type="submission" date="2021-02" db="EMBL/GenBank/DDBJ databases">
        <authorList>
            <person name="Dougan E. K."/>
            <person name="Rhodes N."/>
            <person name="Thang M."/>
            <person name="Chan C."/>
        </authorList>
    </citation>
    <scope>NUCLEOTIDE SEQUENCE</scope>
</reference>
<proteinExistence type="predicted"/>
<evidence type="ECO:0000256" key="1">
    <source>
        <dbReference type="SAM" id="MobiDB-lite"/>
    </source>
</evidence>
<name>A0A813IBR6_POLGL</name>
<dbReference type="AlphaFoldDB" id="A0A813IBR6"/>
<sequence length="412" mass="42158">MGQLPTPMAGELTAATAPETTSNTTATSRTTATAGSSNNHSSNSITCASTAPATVEATRPSAVASRAPSTAFITATTITTTAPMTTTTTAPITTTTSAQKCTDASRSLSSNTGYHYSHVSNGIHINNKRSNKNSTHSNCNAGSNNGGSSTTYNHNNNNDDNSTINSNSNINSNSTINSNSSNSNSKDRSSNTLAGYTGGGSSGSSSCCSRGLGTGRRNQPRSRITAVAFGCYLALCGRVAEGATCKVESETCFTGSNLAISLGSSSQGCKEVADTAACCDLCASYWPQCLSWQYIQEGTAENGYAGMSNFCCLKDSFRPSPVAASYCESGYQNPKCHVTNDCAVEVSAAIGGIHVSGSVGILAPGKECGDAGSAAQPWTGLSNPKTTPGSYTTGAFGLWDMEKADSGDIGFY</sequence>
<feature type="compositionally biased region" description="Low complexity" evidence="1">
    <location>
        <begin position="13"/>
        <end position="37"/>
    </location>
</feature>
<feature type="compositionally biased region" description="Low complexity" evidence="1">
    <location>
        <begin position="137"/>
        <end position="184"/>
    </location>
</feature>
<feature type="compositionally biased region" description="Polar residues" evidence="1">
    <location>
        <begin position="99"/>
        <end position="124"/>
    </location>
</feature>
<dbReference type="Proteomes" id="UP000626109">
    <property type="component" value="Unassembled WGS sequence"/>
</dbReference>
<gene>
    <name evidence="2" type="ORF">PGLA2088_LOCUS5598</name>
</gene>
<accession>A0A813IBR6</accession>
<feature type="region of interest" description="Disordered" evidence="1">
    <location>
        <begin position="88"/>
        <end position="207"/>
    </location>
</feature>